<evidence type="ECO:0000313" key="2">
    <source>
        <dbReference type="Proteomes" id="UP001055247"/>
    </source>
</evidence>
<dbReference type="Proteomes" id="UP001055247">
    <property type="component" value="Unassembled WGS sequence"/>
</dbReference>
<dbReference type="RefSeq" id="WP_238229822.1">
    <property type="nucleotide sequence ID" value="NZ_BPQO01000004.1"/>
</dbReference>
<name>A0AAV4ZHA9_9HYPH</name>
<evidence type="ECO:0000313" key="1">
    <source>
        <dbReference type="EMBL" id="GJD87830.1"/>
    </source>
</evidence>
<organism evidence="1 2">
    <name type="scientific">Methylobacterium hispanicum</name>
    <dbReference type="NCBI Taxonomy" id="270350"/>
    <lineage>
        <taxon>Bacteria</taxon>
        <taxon>Pseudomonadati</taxon>
        <taxon>Pseudomonadota</taxon>
        <taxon>Alphaproteobacteria</taxon>
        <taxon>Hyphomicrobiales</taxon>
        <taxon>Methylobacteriaceae</taxon>
        <taxon>Methylobacterium</taxon>
    </lineage>
</organism>
<gene>
    <name evidence="1" type="ORF">BHAOGJBA_1335</name>
</gene>
<accession>A0AAV4ZHA9</accession>
<protein>
    <submittedName>
        <fullName evidence="1">Uncharacterized protein</fullName>
    </submittedName>
</protein>
<dbReference type="AlphaFoldDB" id="A0AAV4ZHA9"/>
<keyword evidence="2" id="KW-1185">Reference proteome</keyword>
<sequence length="106" mass="11632">MSAAEIAVRRIVEQYDRPQPASSSPLLSAIANMKPDRHDVAGAVTIAEEALASTDEDDAFRDTLERILEFRRTDKRYDTRDMAGIVSICTEALASHEQACTAGPRP</sequence>
<reference evidence="1" key="2">
    <citation type="submission" date="2021-08" db="EMBL/GenBank/DDBJ databases">
        <authorList>
            <person name="Tani A."/>
            <person name="Ola A."/>
            <person name="Ogura Y."/>
            <person name="Katsura K."/>
            <person name="Hayashi T."/>
        </authorList>
    </citation>
    <scope>NUCLEOTIDE SEQUENCE</scope>
    <source>
        <strain evidence="1">DSM 16372</strain>
    </source>
</reference>
<proteinExistence type="predicted"/>
<comment type="caution">
    <text evidence="1">The sequence shown here is derived from an EMBL/GenBank/DDBJ whole genome shotgun (WGS) entry which is preliminary data.</text>
</comment>
<dbReference type="EMBL" id="BPQO01000004">
    <property type="protein sequence ID" value="GJD87830.1"/>
    <property type="molecule type" value="Genomic_DNA"/>
</dbReference>
<reference evidence="1" key="1">
    <citation type="journal article" date="2016" name="Front. Microbiol.">
        <title>Genome Sequence of the Piezophilic, Mesophilic Sulfate-Reducing Bacterium Desulfovibrio indicus J2T.</title>
        <authorList>
            <person name="Cao J."/>
            <person name="Maignien L."/>
            <person name="Shao Z."/>
            <person name="Alain K."/>
            <person name="Jebbar M."/>
        </authorList>
    </citation>
    <scope>NUCLEOTIDE SEQUENCE</scope>
    <source>
        <strain evidence="1">DSM 16372</strain>
    </source>
</reference>